<keyword evidence="1" id="KW-0378">Hydrolase</keyword>
<protein>
    <recommendedName>
        <fullName evidence="5">Peptidase M20 dimerisation domain-containing protein</fullName>
    </recommendedName>
</protein>
<dbReference type="AlphaFoldDB" id="A0A2R7Y9L9"/>
<dbReference type="InterPro" id="IPR001261">
    <property type="entry name" value="ArgE/DapE_CS"/>
</dbReference>
<name>A0A2R7Y9L9_9CREN</name>
<sequence>MVVLVNALVGAFRNEVLELLKQLVSYPTVNDPSKNLKPSKDIVEFMVDWFKGYGIDVNVLESNGYYSVYGLLGSKPCVMLLAHFDVVPVALERWHYDPFNLTVVDDKAYGRGALDDKSNVAAIMIAVRELSKESLDCGVAFAFTGDEEIGGANGAGVMAKKLESEGLIPKYLINGDGMGMNVIVRRRKAFNVTISVPALKSRVRGFVKKVKFTAYYPTSQHAHAAYFIPGVDSHPLLTASVFVREGSHYVRQVRGTFLKSNVIPSEVELEYVTPDPQGEDVEVDLNLTELLKSLMSVSRTPLAVRGYSDFGVTATPNMYSLSGNNHVVTFDVRAMAYVEDVEKAFNDVVMNTLRNAEVKVRSDPGGYMNTPLTSKLVTTFLDVLREAGFDGRVGEGAGASDSRYFTLLGVESIDFGPRGGGMHGDDEFVDIPSLTVLPELYVKAVKKLVK</sequence>
<organism evidence="3 4">
    <name type="scientific">Zestosphaera tikiterensis</name>
    <dbReference type="NCBI Taxonomy" id="1973259"/>
    <lineage>
        <taxon>Archaea</taxon>
        <taxon>Thermoproteota</taxon>
        <taxon>Thermoprotei</taxon>
        <taxon>Desulfurococcales</taxon>
        <taxon>Desulfurococcaceae</taxon>
        <taxon>Zestosphaera</taxon>
    </lineage>
</organism>
<reference evidence="3 4" key="1">
    <citation type="journal article" date="2018" name="Syst. Appl. Microbiol.">
        <title>A new symbiotic nanoarchaeote (Candidatus Nanoclepta minutus) and its host (Zestosphaera tikiterensis gen. nov., sp. nov.) from a New Zealand hot spring.</title>
        <authorList>
            <person name="St John E."/>
            <person name="Liu Y."/>
            <person name="Podar M."/>
            <person name="Stott M.B."/>
            <person name="Meneghin J."/>
            <person name="Chen Z."/>
            <person name="Lagutin K."/>
            <person name="Mitchell K."/>
            <person name="Reysenbach A.L."/>
        </authorList>
    </citation>
    <scope>NUCLEOTIDE SEQUENCE [LARGE SCALE GENOMIC DNA]</scope>
    <source>
        <strain evidence="3">NZ3</strain>
    </source>
</reference>
<dbReference type="GO" id="GO:0016787">
    <property type="term" value="F:hydrolase activity"/>
    <property type="evidence" value="ECO:0007669"/>
    <property type="project" value="UniProtKB-KW"/>
</dbReference>
<accession>A0A2R7Y9L9</accession>
<evidence type="ECO:0000256" key="1">
    <source>
        <dbReference type="ARBA" id="ARBA00022801"/>
    </source>
</evidence>
<dbReference type="Gene3D" id="3.30.70.360">
    <property type="match status" value="1"/>
</dbReference>
<evidence type="ECO:0000256" key="2">
    <source>
        <dbReference type="ARBA" id="ARBA00022833"/>
    </source>
</evidence>
<dbReference type="InterPro" id="IPR002933">
    <property type="entry name" value="Peptidase_M20"/>
</dbReference>
<dbReference type="EMBL" id="NBVN01000001">
    <property type="protein sequence ID" value="PUA34009.1"/>
    <property type="molecule type" value="Genomic_DNA"/>
</dbReference>
<dbReference type="Proteomes" id="UP000244093">
    <property type="component" value="Unassembled WGS sequence"/>
</dbReference>
<dbReference type="SUPFAM" id="SSF53187">
    <property type="entry name" value="Zn-dependent exopeptidases"/>
    <property type="match status" value="1"/>
</dbReference>
<dbReference type="PROSITE" id="PS00758">
    <property type="entry name" value="ARGE_DAPE_CPG2_1"/>
    <property type="match status" value="1"/>
</dbReference>
<gene>
    <name evidence="3" type="ORF">B7O98_00935</name>
</gene>
<evidence type="ECO:0000313" key="4">
    <source>
        <dbReference type="Proteomes" id="UP000244093"/>
    </source>
</evidence>
<evidence type="ECO:0008006" key="5">
    <source>
        <dbReference type="Google" id="ProtNLM"/>
    </source>
</evidence>
<dbReference type="PANTHER" id="PTHR43808:SF32">
    <property type="entry name" value="ARGE_DAPE-RELATED DEACYLASE"/>
    <property type="match status" value="1"/>
</dbReference>
<evidence type="ECO:0000313" key="3">
    <source>
        <dbReference type="EMBL" id="PUA34009.1"/>
    </source>
</evidence>
<dbReference type="NCBIfam" id="NF006326">
    <property type="entry name" value="PRK08554.1"/>
    <property type="match status" value="1"/>
</dbReference>
<dbReference type="InterPro" id="IPR050072">
    <property type="entry name" value="Peptidase_M20A"/>
</dbReference>
<proteinExistence type="predicted"/>
<keyword evidence="2" id="KW-0862">Zinc</keyword>
<dbReference type="PANTHER" id="PTHR43808">
    <property type="entry name" value="ACETYLORNITHINE DEACETYLASE"/>
    <property type="match status" value="1"/>
</dbReference>
<dbReference type="Pfam" id="PF01546">
    <property type="entry name" value="Peptidase_M20"/>
    <property type="match status" value="1"/>
</dbReference>
<dbReference type="Gene3D" id="3.40.630.10">
    <property type="entry name" value="Zn peptidases"/>
    <property type="match status" value="2"/>
</dbReference>
<comment type="caution">
    <text evidence="3">The sequence shown here is derived from an EMBL/GenBank/DDBJ whole genome shotgun (WGS) entry which is preliminary data.</text>
</comment>